<proteinExistence type="predicted"/>
<feature type="region of interest" description="Disordered" evidence="1">
    <location>
        <begin position="214"/>
        <end position="265"/>
    </location>
</feature>
<evidence type="ECO:0000256" key="2">
    <source>
        <dbReference type="SAM" id="SignalP"/>
    </source>
</evidence>
<dbReference type="PANTHER" id="PTHR31578">
    <property type="entry name" value="PROTEIN CBG21223-RELATED"/>
    <property type="match status" value="1"/>
</dbReference>
<dbReference type="SUPFAM" id="SSF141739">
    <property type="entry name" value="MFPT repeat-like"/>
    <property type="match status" value="1"/>
</dbReference>
<evidence type="ECO:0000313" key="3">
    <source>
        <dbReference type="Proteomes" id="UP000887566"/>
    </source>
</evidence>
<protein>
    <submittedName>
        <fullName evidence="4">Uncharacterized protein</fullName>
    </submittedName>
</protein>
<reference evidence="4" key="1">
    <citation type="submission" date="2022-11" db="UniProtKB">
        <authorList>
            <consortium name="WormBaseParasite"/>
        </authorList>
    </citation>
    <scope>IDENTIFICATION</scope>
</reference>
<organism evidence="3 4">
    <name type="scientific">Plectus sambesii</name>
    <dbReference type="NCBI Taxonomy" id="2011161"/>
    <lineage>
        <taxon>Eukaryota</taxon>
        <taxon>Metazoa</taxon>
        <taxon>Ecdysozoa</taxon>
        <taxon>Nematoda</taxon>
        <taxon>Chromadorea</taxon>
        <taxon>Plectida</taxon>
        <taxon>Plectina</taxon>
        <taxon>Plectoidea</taxon>
        <taxon>Plectidae</taxon>
        <taxon>Plectus</taxon>
    </lineage>
</organism>
<dbReference type="WBParaSite" id="PSAMB.scaffold1306size33179.g12383.t1">
    <property type="protein sequence ID" value="PSAMB.scaffold1306size33179.g12383.t1"/>
    <property type="gene ID" value="PSAMB.scaffold1306size33179.g12383"/>
</dbReference>
<dbReference type="InterPro" id="IPR021010">
    <property type="entry name" value="Cytosolic_motility_protein"/>
</dbReference>
<feature type="compositionally biased region" description="Polar residues" evidence="1">
    <location>
        <begin position="248"/>
        <end position="258"/>
    </location>
</feature>
<keyword evidence="3" id="KW-1185">Reference proteome</keyword>
<dbReference type="AlphaFoldDB" id="A0A914UY42"/>
<accession>A0A914UY42</accession>
<feature type="compositionally biased region" description="Pro residues" evidence="1">
    <location>
        <begin position="219"/>
        <end position="229"/>
    </location>
</feature>
<evidence type="ECO:0000313" key="4">
    <source>
        <dbReference type="WBParaSite" id="PSAMB.scaffold1306size33179.g12383.t1"/>
    </source>
</evidence>
<feature type="signal peptide" evidence="2">
    <location>
        <begin position="1"/>
        <end position="21"/>
    </location>
</feature>
<evidence type="ECO:0000256" key="1">
    <source>
        <dbReference type="SAM" id="MobiDB-lite"/>
    </source>
</evidence>
<sequence>MEVELLIALVMLAAMLFALMGQNRQKQKKALIPTTTTKWKIKGGKEKWVDVKTQASFPANAVAALGHPLELPNGATTTQYIGLLLIRGKAIIGRCWKWNNQPAVASTFAIDGKEVNTVGQHHFQVLTIDQTAHGYVYKWKRMSKLRTPGYDWLPIHEENIAPCVVVEEGAHKLGMADVKGFTAVLAWSGAIVNFAPPVTDDFLVLCRRADSDNKDIEPFTPPDAAPPALPSCDAPRRPGPSRRIHQVEWSQVDSSQVETSDEEKT</sequence>
<dbReference type="Pfam" id="PF12150">
    <property type="entry name" value="MFP2b"/>
    <property type="match status" value="1"/>
</dbReference>
<name>A0A914UY42_9BILA</name>
<dbReference type="Proteomes" id="UP000887566">
    <property type="component" value="Unplaced"/>
</dbReference>
<keyword evidence="2" id="KW-0732">Signal</keyword>
<feature type="chain" id="PRO_5037479047" evidence="2">
    <location>
        <begin position="22"/>
        <end position="265"/>
    </location>
</feature>
<dbReference type="PANTHER" id="PTHR31578:SF3">
    <property type="entry name" value="NEMATODE SPECIFIC PEPTIDE FAMILY"/>
    <property type="match status" value="1"/>
</dbReference>